<keyword evidence="3" id="KW-1185">Reference proteome</keyword>
<reference evidence="2 3" key="1">
    <citation type="journal article" date="2013" name="PLoS Genet.">
        <title>The genome and development-dependent transcriptomes of Pyronema confluens: a window into fungal evolution.</title>
        <authorList>
            <person name="Traeger S."/>
            <person name="Altegoer F."/>
            <person name="Freitag M."/>
            <person name="Gabaldon T."/>
            <person name="Kempken F."/>
            <person name="Kumar A."/>
            <person name="Marcet-Houben M."/>
            <person name="Poggeler S."/>
            <person name="Stajich J.E."/>
            <person name="Nowrousian M."/>
        </authorList>
    </citation>
    <scope>NUCLEOTIDE SEQUENCE [LARGE SCALE GENOMIC DNA]</scope>
    <source>
        <strain evidence="3">CBS 100304</strain>
        <tissue evidence="2">Vegetative mycelium</tissue>
    </source>
</reference>
<protein>
    <submittedName>
        <fullName evidence="2">Uncharacterized protein</fullName>
    </submittedName>
</protein>
<accession>U4LJ15</accession>
<name>U4LJ15_PYROM</name>
<dbReference type="EMBL" id="HF935724">
    <property type="protein sequence ID" value="CCX32094.1"/>
    <property type="molecule type" value="Genomic_DNA"/>
</dbReference>
<dbReference type="Proteomes" id="UP000018144">
    <property type="component" value="Unassembled WGS sequence"/>
</dbReference>
<organism evidence="2 3">
    <name type="scientific">Pyronema omphalodes (strain CBS 100304)</name>
    <name type="common">Pyronema confluens</name>
    <dbReference type="NCBI Taxonomy" id="1076935"/>
    <lineage>
        <taxon>Eukaryota</taxon>
        <taxon>Fungi</taxon>
        <taxon>Dikarya</taxon>
        <taxon>Ascomycota</taxon>
        <taxon>Pezizomycotina</taxon>
        <taxon>Pezizomycetes</taxon>
        <taxon>Pezizales</taxon>
        <taxon>Pyronemataceae</taxon>
        <taxon>Pyronema</taxon>
    </lineage>
</organism>
<dbReference type="AlphaFoldDB" id="U4LJ15"/>
<gene>
    <name evidence="2" type="ORF">PCON_12364</name>
</gene>
<evidence type="ECO:0000313" key="2">
    <source>
        <dbReference type="EMBL" id="CCX32094.1"/>
    </source>
</evidence>
<sequence>MAPSLHTPSDEVWCRRSALRLAFGSQAPASCFASGVALVGRSLRRQRARLQCDANRCESTKRESMRINENQRKAAKNTQHQNEQIPM</sequence>
<evidence type="ECO:0000256" key="1">
    <source>
        <dbReference type="SAM" id="MobiDB-lite"/>
    </source>
</evidence>
<feature type="region of interest" description="Disordered" evidence="1">
    <location>
        <begin position="67"/>
        <end position="87"/>
    </location>
</feature>
<evidence type="ECO:0000313" key="3">
    <source>
        <dbReference type="Proteomes" id="UP000018144"/>
    </source>
</evidence>
<feature type="compositionally biased region" description="Polar residues" evidence="1">
    <location>
        <begin position="76"/>
        <end position="87"/>
    </location>
</feature>
<proteinExistence type="predicted"/>